<feature type="compositionally biased region" description="Low complexity" evidence="1">
    <location>
        <begin position="203"/>
        <end position="212"/>
    </location>
</feature>
<keyword evidence="2" id="KW-0732">Signal</keyword>
<evidence type="ECO:0000313" key="3">
    <source>
        <dbReference type="EMBL" id="RNE98621.1"/>
    </source>
</evidence>
<proteinExistence type="predicted"/>
<feature type="signal peptide" evidence="2">
    <location>
        <begin position="1"/>
        <end position="32"/>
    </location>
</feature>
<comment type="caution">
    <text evidence="3">The sequence shown here is derived from an EMBL/GenBank/DDBJ whole genome shotgun (WGS) entry which is preliminary data.</text>
</comment>
<dbReference type="Proteomes" id="UP000284403">
    <property type="component" value="Unassembled WGS sequence"/>
</dbReference>
<keyword evidence="4" id="KW-1185">Reference proteome</keyword>
<organism evidence="3 4">
    <name type="scientific">Trypanosoma conorhini</name>
    <dbReference type="NCBI Taxonomy" id="83891"/>
    <lineage>
        <taxon>Eukaryota</taxon>
        <taxon>Discoba</taxon>
        <taxon>Euglenozoa</taxon>
        <taxon>Kinetoplastea</taxon>
        <taxon>Metakinetoplastina</taxon>
        <taxon>Trypanosomatida</taxon>
        <taxon>Trypanosomatidae</taxon>
        <taxon>Trypanosoma</taxon>
    </lineage>
</organism>
<accession>A0A422MZL7</accession>
<evidence type="ECO:0000256" key="1">
    <source>
        <dbReference type="SAM" id="MobiDB-lite"/>
    </source>
</evidence>
<feature type="chain" id="PRO_5018998185" evidence="2">
    <location>
        <begin position="33"/>
        <end position="315"/>
    </location>
</feature>
<reference evidence="3 4" key="1">
    <citation type="journal article" date="2018" name="BMC Genomics">
        <title>Genomic comparison of Trypanosoma conorhini and Trypanosoma rangeli to Trypanosoma cruzi strains of high and low virulence.</title>
        <authorList>
            <person name="Bradwell K.R."/>
            <person name="Koparde V.N."/>
            <person name="Matveyev A.V."/>
            <person name="Serrano M.G."/>
            <person name="Alves J.M."/>
            <person name="Parikh H."/>
            <person name="Huang B."/>
            <person name="Lee V."/>
            <person name="Espinosa-Alvarez O."/>
            <person name="Ortiz P.A."/>
            <person name="Costa-Martins A.G."/>
            <person name="Teixeira M.M."/>
            <person name="Buck G.A."/>
        </authorList>
    </citation>
    <scope>NUCLEOTIDE SEQUENCE [LARGE SCALE GENOMIC DNA]</scope>
    <source>
        <strain evidence="3 4">025E</strain>
    </source>
</reference>
<evidence type="ECO:0000256" key="2">
    <source>
        <dbReference type="SAM" id="SignalP"/>
    </source>
</evidence>
<feature type="compositionally biased region" description="Low complexity" evidence="1">
    <location>
        <begin position="251"/>
        <end position="281"/>
    </location>
</feature>
<dbReference type="GeneID" id="40322821"/>
<dbReference type="EMBL" id="MKKU01001020">
    <property type="protein sequence ID" value="RNE98621.1"/>
    <property type="molecule type" value="Genomic_DNA"/>
</dbReference>
<dbReference type="RefSeq" id="XP_029223866.1">
    <property type="nucleotide sequence ID" value="XM_029376035.1"/>
</dbReference>
<feature type="region of interest" description="Disordered" evidence="1">
    <location>
        <begin position="190"/>
        <end position="288"/>
    </location>
</feature>
<dbReference type="OrthoDB" id="252712at2759"/>
<name>A0A422MZL7_9TRYP</name>
<protein>
    <submittedName>
        <fullName evidence="3">Mucin-like glycoprotein</fullName>
    </submittedName>
</protein>
<gene>
    <name evidence="3" type="ORF">Tco025E_09210</name>
</gene>
<feature type="compositionally biased region" description="Pro residues" evidence="1">
    <location>
        <begin position="216"/>
        <end position="225"/>
    </location>
</feature>
<sequence>MAMTLAVRRRAVCALALLALLCGCCCAPSVWAGTAAKKEVNVPVEVSCAGSDNKLRWRFPGKSEWTQCAAAVGAHDYTLAGEDSAAEDVEVITLDVSQYGAGDDGVGESLCLFAESRYVAAKCNASCGAAKAQEDGQTAFTMNFPTHAGSGVHKKWVAANNPAAGSPSPSAPAATGAALGKPGVCPLTIPAGDPAGKAGGAPKGTAAPPAAGEQPPTSPEAPAAPPAGTAESGARASGERDASPTPPRPSGTPSSAAPSAGGTDVSTAATTTTTTSGPSAAKHAKSHADGSGTIAAVWERAPLLLITTVLACAAA</sequence>
<feature type="region of interest" description="Disordered" evidence="1">
    <location>
        <begin position="159"/>
        <end position="178"/>
    </location>
</feature>
<evidence type="ECO:0000313" key="4">
    <source>
        <dbReference type="Proteomes" id="UP000284403"/>
    </source>
</evidence>
<dbReference type="AlphaFoldDB" id="A0A422MZL7"/>